<feature type="chain" id="PRO_5028042939" evidence="5">
    <location>
        <begin position="21"/>
        <end position="883"/>
    </location>
</feature>
<dbReference type="PANTHER" id="PTHR23192">
    <property type="entry name" value="OLFACTOMEDIN-RELATED"/>
    <property type="match status" value="1"/>
</dbReference>
<dbReference type="AlphaFoldDB" id="A0A6P7IFE8"/>
<dbReference type="SMART" id="SM00284">
    <property type="entry name" value="OLF"/>
    <property type="match status" value="1"/>
</dbReference>
<feature type="region of interest" description="Disordered" evidence="4">
    <location>
        <begin position="200"/>
        <end position="222"/>
    </location>
</feature>
<dbReference type="OrthoDB" id="8626508at2759"/>
<dbReference type="Pfam" id="PF02191">
    <property type="entry name" value="OLF"/>
    <property type="match status" value="1"/>
</dbReference>
<evidence type="ECO:0000256" key="5">
    <source>
        <dbReference type="SAM" id="SignalP"/>
    </source>
</evidence>
<comment type="subcellular location">
    <subcellularLocation>
        <location evidence="1">Secreted</location>
    </subcellularLocation>
</comment>
<dbReference type="GO" id="GO:0005615">
    <property type="term" value="C:extracellular space"/>
    <property type="evidence" value="ECO:0007669"/>
    <property type="project" value="TreeGrafter"/>
</dbReference>
<evidence type="ECO:0000313" key="7">
    <source>
        <dbReference type="Proteomes" id="UP000515145"/>
    </source>
</evidence>
<dbReference type="Proteomes" id="UP000515145">
    <property type="component" value="Chromosome 4"/>
</dbReference>
<evidence type="ECO:0000256" key="3">
    <source>
        <dbReference type="PROSITE-ProRule" id="PRU00446"/>
    </source>
</evidence>
<reference evidence="8" key="1">
    <citation type="submission" date="2025-08" db="UniProtKB">
        <authorList>
            <consortium name="RefSeq"/>
        </authorList>
    </citation>
    <scope>IDENTIFICATION</scope>
</reference>
<gene>
    <name evidence="8" type="primary">olfml2ba</name>
</gene>
<dbReference type="PROSITE" id="PS51132">
    <property type="entry name" value="OLF"/>
    <property type="match status" value="1"/>
</dbReference>
<keyword evidence="7" id="KW-1185">Reference proteome</keyword>
<feature type="domain" description="Olfactomedin-like" evidence="6">
    <location>
        <begin position="622"/>
        <end position="880"/>
    </location>
</feature>
<dbReference type="FunCoup" id="A0A6P7IFE8">
    <property type="interactions" value="26"/>
</dbReference>
<feature type="compositionally biased region" description="Acidic residues" evidence="4">
    <location>
        <begin position="598"/>
        <end position="607"/>
    </location>
</feature>
<protein>
    <submittedName>
        <fullName evidence="8">Olfactomedin-like 2Ba</fullName>
    </submittedName>
</protein>
<feature type="signal peptide" evidence="5">
    <location>
        <begin position="1"/>
        <end position="20"/>
    </location>
</feature>
<organism evidence="7 8">
    <name type="scientific">Parambassis ranga</name>
    <name type="common">Indian glassy fish</name>
    <dbReference type="NCBI Taxonomy" id="210632"/>
    <lineage>
        <taxon>Eukaryota</taxon>
        <taxon>Metazoa</taxon>
        <taxon>Chordata</taxon>
        <taxon>Craniata</taxon>
        <taxon>Vertebrata</taxon>
        <taxon>Euteleostomi</taxon>
        <taxon>Actinopterygii</taxon>
        <taxon>Neopterygii</taxon>
        <taxon>Teleostei</taxon>
        <taxon>Neoteleostei</taxon>
        <taxon>Acanthomorphata</taxon>
        <taxon>Ovalentaria</taxon>
        <taxon>Ambassidae</taxon>
        <taxon>Parambassis</taxon>
    </lineage>
</organism>
<feature type="compositionally biased region" description="Polar residues" evidence="4">
    <location>
        <begin position="379"/>
        <end position="404"/>
    </location>
</feature>
<feature type="region of interest" description="Disordered" evidence="4">
    <location>
        <begin position="598"/>
        <end position="623"/>
    </location>
</feature>
<evidence type="ECO:0000259" key="6">
    <source>
        <dbReference type="PROSITE" id="PS51132"/>
    </source>
</evidence>
<dbReference type="InterPro" id="IPR003112">
    <property type="entry name" value="Olfac-like_dom"/>
</dbReference>
<dbReference type="InterPro" id="IPR050605">
    <property type="entry name" value="Olfactomedin-like_domain"/>
</dbReference>
<feature type="compositionally biased region" description="Basic and acidic residues" evidence="4">
    <location>
        <begin position="366"/>
        <end position="378"/>
    </location>
</feature>
<evidence type="ECO:0000313" key="8">
    <source>
        <dbReference type="RefSeq" id="XP_028259089.1"/>
    </source>
</evidence>
<accession>A0A6P7IFE8</accession>
<evidence type="ECO:0000256" key="1">
    <source>
        <dbReference type="ARBA" id="ARBA00004613"/>
    </source>
</evidence>
<dbReference type="CTD" id="557997"/>
<dbReference type="GO" id="GO:0007165">
    <property type="term" value="P:signal transduction"/>
    <property type="evidence" value="ECO:0007669"/>
    <property type="project" value="TreeGrafter"/>
</dbReference>
<evidence type="ECO:0000256" key="2">
    <source>
        <dbReference type="ARBA" id="ARBA00022525"/>
    </source>
</evidence>
<name>A0A6P7IFE8_9TELE</name>
<keyword evidence="5" id="KW-0732">Signal</keyword>
<evidence type="ECO:0000256" key="4">
    <source>
        <dbReference type="SAM" id="MobiDB-lite"/>
    </source>
</evidence>
<dbReference type="InParanoid" id="A0A6P7IFE8"/>
<proteinExistence type="predicted"/>
<feature type="compositionally biased region" description="Polar residues" evidence="4">
    <location>
        <begin position="28"/>
        <end position="42"/>
    </location>
</feature>
<sequence>MSKLCVVFVICCALLSWSSAAPKPSGTDPRSQLESSAEQNDGLQEEVDGQESILSKLLGDYDKVKALSEGSDCRCKCVVRPLSRSACRRIEEGSATAQDFYTVETITSGPECKCACIAPPSAVNPCEGEFRLKKLREAGKENVKLSTILELLEGSFYGMDLLKLHSVTNRLLDRVEHIEKAVALNQTTDEVNLQESRSIEAHATESPPTPPPHKHQDKETLGEVSGAAAYQNIEEKYEGTFIVENPSLPQTDGSGQIIEVRPQVTLKNEADKEASQVSKTKPNGMIIRGMTFYKSDPDPMVADDGEPGENFFEYDGFSGDGPINLFIEENLLQHRAPRPRKRAGTRLFQPKTTSSSSSKKTSHSAKPAENEPTSKSHTEFISATGTTSVDVSTRAQRDTSTMRSITFRPATTAQKDTHTQTTQSVTAGITKWPIPLMAEPAAPSSTVTPEETTKTTIITTAQPFEITASNKFVPTFTRTPASVMETSSLALKHHMQTPGSTVDEPITPVTEAATTSQTSSMALTTLAAQTSAPVHPTTPAAAVTAPQLDSGSTYISDPALPPSTILPVTTSASISSTTSPSTSQAAQVKQKYKISWEEEEGKDELDEPMQRQEGSTSRKPGECKDTLATISEPVTHNTYGRNEGAWMKDPKSDSDKIYVTNFYYGNNLLEFRNLEVFKQGRFTNSYKLPYNWIGTGHVVYDGALYYNRAFSRDIIKYNLRQRYVAAWTLLHDALFEETSSPWEWRSHSDIDFAVDESGLWIIYPALDDEGFLQEVVVLSRLNPSDLSMQRETTWRTGLRRNHFGNCFVVCGVLYAVDSYNKKDANLEYAFDTHTNTQMIPRMPFTNNYTYTTQIDYNPKEGVLYAWDNGHQVTYNLKFAYVDP</sequence>
<feature type="compositionally biased region" description="Basic residues" evidence="4">
    <location>
        <begin position="335"/>
        <end position="344"/>
    </location>
</feature>
<dbReference type="PANTHER" id="PTHR23192:SF37">
    <property type="entry name" value="OLFACTOMEDIN-LIKE PROTEIN 2B"/>
    <property type="match status" value="1"/>
</dbReference>
<keyword evidence="2" id="KW-0964">Secreted</keyword>
<comment type="caution">
    <text evidence="3">Lacks conserved residue(s) required for the propagation of feature annotation.</text>
</comment>
<feature type="region of interest" description="Disordered" evidence="4">
    <location>
        <begin position="20"/>
        <end position="45"/>
    </location>
</feature>
<dbReference type="RefSeq" id="XP_028259089.1">
    <property type="nucleotide sequence ID" value="XM_028403288.1"/>
</dbReference>
<dbReference type="GeneID" id="114434241"/>
<feature type="region of interest" description="Disordered" evidence="4">
    <location>
        <begin position="334"/>
        <end position="404"/>
    </location>
</feature>